<feature type="transmembrane region" description="Helical" evidence="1">
    <location>
        <begin position="216"/>
        <end position="243"/>
    </location>
</feature>
<proteinExistence type="predicted"/>
<reference evidence="2 3" key="1">
    <citation type="submission" date="2020-02" db="EMBL/GenBank/DDBJ databases">
        <title>Draft genome sequence of Haematococcus lacustris strain NIES-144.</title>
        <authorList>
            <person name="Morimoto D."/>
            <person name="Nakagawa S."/>
            <person name="Yoshida T."/>
            <person name="Sawayama S."/>
        </authorList>
    </citation>
    <scope>NUCLEOTIDE SEQUENCE [LARGE SCALE GENOMIC DNA]</scope>
    <source>
        <strain evidence="2 3">NIES-144</strain>
    </source>
</reference>
<organism evidence="2 3">
    <name type="scientific">Haematococcus lacustris</name>
    <name type="common">Green alga</name>
    <name type="synonym">Haematococcus pluvialis</name>
    <dbReference type="NCBI Taxonomy" id="44745"/>
    <lineage>
        <taxon>Eukaryota</taxon>
        <taxon>Viridiplantae</taxon>
        <taxon>Chlorophyta</taxon>
        <taxon>core chlorophytes</taxon>
        <taxon>Chlorophyceae</taxon>
        <taxon>CS clade</taxon>
        <taxon>Chlamydomonadales</taxon>
        <taxon>Haematococcaceae</taxon>
        <taxon>Haematococcus</taxon>
    </lineage>
</organism>
<evidence type="ECO:0000313" key="3">
    <source>
        <dbReference type="Proteomes" id="UP000485058"/>
    </source>
</evidence>
<feature type="transmembrane region" description="Helical" evidence="1">
    <location>
        <begin position="185"/>
        <end position="204"/>
    </location>
</feature>
<gene>
    <name evidence="2" type="ORF">HaLaN_06112</name>
</gene>
<evidence type="ECO:0000313" key="2">
    <source>
        <dbReference type="EMBL" id="GFH10743.1"/>
    </source>
</evidence>
<sequence length="254" mass="27410">MHWWCCAAGGVLRLEEDTGAAPGIDTTLALFQVSAGVIGPAECDSRLGLLPGALAECDGVLSVGRVSASSAECTTDEWVECLDRWWVLGGCWESVDSVEGSFDMAEWFGGTREEFGSVARPKRWHRGAGSQVVGRWARVQKVSVRVIEQEFGLRPKRWHRGARSQGTERGWAGDMVLLMHPVDPALAALLVLLILGCSGVQGCGPKLRGTGHRRAATAAIVVFLTYLNMFTQTISISAILAFMPPPAYPGSRQQ</sequence>
<keyword evidence="1" id="KW-1133">Transmembrane helix</keyword>
<dbReference type="EMBL" id="BLLF01000342">
    <property type="protein sequence ID" value="GFH10743.1"/>
    <property type="molecule type" value="Genomic_DNA"/>
</dbReference>
<name>A0A699YKY3_HAELA</name>
<comment type="caution">
    <text evidence="2">The sequence shown here is derived from an EMBL/GenBank/DDBJ whole genome shotgun (WGS) entry which is preliminary data.</text>
</comment>
<keyword evidence="3" id="KW-1185">Reference proteome</keyword>
<keyword evidence="1" id="KW-0812">Transmembrane</keyword>
<accession>A0A699YKY3</accession>
<dbReference type="Proteomes" id="UP000485058">
    <property type="component" value="Unassembled WGS sequence"/>
</dbReference>
<keyword evidence="1" id="KW-0472">Membrane</keyword>
<protein>
    <submittedName>
        <fullName evidence="2">Uncharacterized protein</fullName>
    </submittedName>
</protein>
<dbReference type="AlphaFoldDB" id="A0A699YKY3"/>
<evidence type="ECO:0000256" key="1">
    <source>
        <dbReference type="SAM" id="Phobius"/>
    </source>
</evidence>